<dbReference type="EC" id="3.2.1.40" evidence="2"/>
<evidence type="ECO:0000259" key="7">
    <source>
        <dbReference type="Pfam" id="PF17390"/>
    </source>
</evidence>
<evidence type="ECO:0000256" key="2">
    <source>
        <dbReference type="ARBA" id="ARBA00012652"/>
    </source>
</evidence>
<dbReference type="InterPro" id="IPR013737">
    <property type="entry name" value="Bac_rhamnosid_N"/>
</dbReference>
<dbReference type="PANTHER" id="PTHR33307:SF11">
    <property type="entry name" value="ALPHA-L-RHAMNOSIDASE"/>
    <property type="match status" value="1"/>
</dbReference>
<evidence type="ECO:0000259" key="6">
    <source>
        <dbReference type="Pfam" id="PF17389"/>
    </source>
</evidence>
<reference evidence="8 9" key="1">
    <citation type="submission" date="2019-12" db="EMBL/GenBank/DDBJ databases">
        <title>Chitinophaga sp. strain ysch24 (GDMCC 1.1355), whole genome shotgun sequence.</title>
        <authorList>
            <person name="Zhang X."/>
        </authorList>
    </citation>
    <scope>NUCLEOTIDE SEQUENCE [LARGE SCALE GENOMIC DNA]</scope>
    <source>
        <strain evidence="9">ysch24</strain>
    </source>
</reference>
<dbReference type="Pfam" id="PF08531">
    <property type="entry name" value="Bac_rhamnosid_N"/>
    <property type="match status" value="1"/>
</dbReference>
<evidence type="ECO:0000256" key="1">
    <source>
        <dbReference type="ARBA" id="ARBA00001445"/>
    </source>
</evidence>
<proteinExistence type="predicted"/>
<dbReference type="Gene3D" id="1.50.10.10">
    <property type="match status" value="1"/>
</dbReference>
<protein>
    <recommendedName>
        <fullName evidence="2">alpha-L-rhamnosidase</fullName>
        <ecNumber evidence="2">3.2.1.40</ecNumber>
    </recommendedName>
</protein>
<evidence type="ECO:0000259" key="4">
    <source>
        <dbReference type="Pfam" id="PF05592"/>
    </source>
</evidence>
<dbReference type="PANTHER" id="PTHR33307">
    <property type="entry name" value="ALPHA-RHAMNOSIDASE (EUROFUNG)"/>
    <property type="match status" value="1"/>
</dbReference>
<dbReference type="AlphaFoldDB" id="A0A7K1UBT2"/>
<evidence type="ECO:0000313" key="9">
    <source>
        <dbReference type="Proteomes" id="UP000461730"/>
    </source>
</evidence>
<dbReference type="InterPro" id="IPR036116">
    <property type="entry name" value="FN3_sf"/>
</dbReference>
<dbReference type="InterPro" id="IPR035396">
    <property type="entry name" value="Bac_rhamnosid6H"/>
</dbReference>
<keyword evidence="9" id="KW-1185">Reference proteome</keyword>
<dbReference type="PIRSF" id="PIRSF010631">
    <property type="entry name" value="A-rhamnsds"/>
    <property type="match status" value="1"/>
</dbReference>
<feature type="domain" description="Alpha-L-rhamnosidase six-hairpin glycosidase" evidence="6">
    <location>
        <begin position="476"/>
        <end position="810"/>
    </location>
</feature>
<dbReference type="GO" id="GO:0005975">
    <property type="term" value="P:carbohydrate metabolic process"/>
    <property type="evidence" value="ECO:0007669"/>
    <property type="project" value="InterPro"/>
</dbReference>
<dbReference type="InterPro" id="IPR012341">
    <property type="entry name" value="6hp_glycosidase-like_sf"/>
</dbReference>
<dbReference type="RefSeq" id="WP_157309268.1">
    <property type="nucleotide sequence ID" value="NZ_WRXN01000016.1"/>
</dbReference>
<dbReference type="SUPFAM" id="SSF48208">
    <property type="entry name" value="Six-hairpin glycosidases"/>
    <property type="match status" value="1"/>
</dbReference>
<evidence type="ECO:0000259" key="5">
    <source>
        <dbReference type="Pfam" id="PF08531"/>
    </source>
</evidence>
<feature type="domain" description="Alpha-L-rhamnosidase C-terminal" evidence="7">
    <location>
        <begin position="818"/>
        <end position="887"/>
    </location>
</feature>
<comment type="catalytic activity">
    <reaction evidence="1">
        <text>Hydrolysis of terminal non-reducing alpha-L-rhamnose residues in alpha-L-rhamnosides.</text>
        <dbReference type="EC" id="3.2.1.40"/>
    </reaction>
</comment>
<dbReference type="InterPro" id="IPR035398">
    <property type="entry name" value="Bac_rhamnosid_C"/>
</dbReference>
<dbReference type="SUPFAM" id="SSF49265">
    <property type="entry name" value="Fibronectin type III"/>
    <property type="match status" value="1"/>
</dbReference>
<name>A0A7K1UBT2_9BACT</name>
<dbReference type="InterPro" id="IPR016007">
    <property type="entry name" value="Alpha_rhamnosid"/>
</dbReference>
<dbReference type="InterPro" id="IPR008928">
    <property type="entry name" value="6-hairpin_glycosidase_sf"/>
</dbReference>
<evidence type="ECO:0000313" key="8">
    <source>
        <dbReference type="EMBL" id="MVT11849.1"/>
    </source>
</evidence>
<dbReference type="InterPro" id="IPR008902">
    <property type="entry name" value="Rhamnosid_concanavalin"/>
</dbReference>
<accession>A0A7K1UBT2</accession>
<feature type="domain" description="Alpha-L-rhamnosidase concanavalin-like" evidence="4">
    <location>
        <begin position="363"/>
        <end position="450"/>
    </location>
</feature>
<dbReference type="Pfam" id="PF05592">
    <property type="entry name" value="Bac_rhamnosid"/>
    <property type="match status" value="1"/>
</dbReference>
<organism evidence="8 9">
    <name type="scientific">Chitinophaga tropicalis</name>
    <dbReference type="NCBI Taxonomy" id="2683588"/>
    <lineage>
        <taxon>Bacteria</taxon>
        <taxon>Pseudomonadati</taxon>
        <taxon>Bacteroidota</taxon>
        <taxon>Chitinophagia</taxon>
        <taxon>Chitinophagales</taxon>
        <taxon>Chitinophagaceae</taxon>
        <taxon>Chitinophaga</taxon>
    </lineage>
</organism>
<dbReference type="EMBL" id="WRXN01000016">
    <property type="protein sequence ID" value="MVT11849.1"/>
    <property type="molecule type" value="Genomic_DNA"/>
</dbReference>
<keyword evidence="3 8" id="KW-0378">Hydrolase</keyword>
<gene>
    <name evidence="8" type="ORF">GO493_26540</name>
</gene>
<dbReference type="InterPro" id="IPR013783">
    <property type="entry name" value="Ig-like_fold"/>
</dbReference>
<dbReference type="Gene3D" id="2.60.420.10">
    <property type="entry name" value="Maltose phosphorylase, domain 3"/>
    <property type="match status" value="1"/>
</dbReference>
<dbReference type="Gene3D" id="2.60.120.260">
    <property type="entry name" value="Galactose-binding domain-like"/>
    <property type="match status" value="2"/>
</dbReference>
<dbReference type="Proteomes" id="UP000461730">
    <property type="component" value="Unassembled WGS sequence"/>
</dbReference>
<comment type="caution">
    <text evidence="8">The sequence shown here is derived from an EMBL/GenBank/DDBJ whole genome shotgun (WGS) entry which is preliminary data.</text>
</comment>
<dbReference type="Pfam" id="PF17389">
    <property type="entry name" value="Bac_rhamnosid6H"/>
    <property type="match status" value="1"/>
</dbReference>
<dbReference type="GO" id="GO:0030596">
    <property type="term" value="F:alpha-L-rhamnosidase activity"/>
    <property type="evidence" value="ECO:0007669"/>
    <property type="project" value="UniProtKB-EC"/>
</dbReference>
<dbReference type="Pfam" id="PF17390">
    <property type="entry name" value="Bac_rhamnosid_C"/>
    <property type="match status" value="1"/>
</dbReference>
<dbReference type="Gene3D" id="2.60.40.10">
    <property type="entry name" value="Immunoglobulins"/>
    <property type="match status" value="1"/>
</dbReference>
<evidence type="ECO:0000256" key="3">
    <source>
        <dbReference type="ARBA" id="ARBA00022801"/>
    </source>
</evidence>
<sequence>MKTYITALFVLLSIEGFSQQLRVVNLLCERKVNPTGVENPAPLFSWQVETPHRGYIQSAYQLQISEDSSSFNGGATARIVSPQSNMVPYTGEKLLPGHRYYWRVQVWDQLQRSSGWSPVALFTTALYTKADWSNAQWIGYEDLPDSMRLAPGVHKGEEKFYELHKAKQRTVVPLFRKTFKASGKIKRAYLFISGMGQYEVNMNGKKVGDNFLAPGWTYYDKRVLYNTYDVTSLLNQGNNAIGVIAGNGFYNINKERYYKLSVAFGAPKMICKLHISYIDGSGATIVSDNSWKTATSPVTYTSIFGGEDYDANLEQKGWDQPGFNDGSWKPVKIVKAPSGKLQAETDYPVKVMETLPVRTVTRQADSVYVYDFGQNASGIVELRIKGRKGQTVKLTPAELLNNEQQVSQKASGKPYYFSYTLKGDGEEVWRPRFTYYGFRYVQVEGAVPDTAAGKKDLPRINGLTFLHTRNANPVNGSFECSNTLFNQIDTLILWAIKSNMQSVVTDCPHREKLSWLEQDHLMGASIQFNYDIYNLYKKLVYDMMDAQTKEGLVPDIAPEFVFFNDKGFGFRDSPEWGSAAVILPWLLYQWYGDKDIMQEAYPMMKRYADYLGRRAQNNILDYGLGDWYDLGPKHPGVSQLTPKGLTATAIYYYDLGLLSKVAALLGNTKDADLWKKQLAAVKLAFNKKFFDPVKKVYADGSQTAMAMPLCTGLVEEKDRNAVFHNLVDSIGTTGKKLTAGDIGFHYLVRALQEGGASQLIYDMNSRNDVPGYGFQLAKGATALTESWPALAGVSNNHLMLGHIMEWFYNGLGGINQEDGSVAYRNVVIRPEVVGDITEVRTSYNTVYGTIRSEWEKRGDVLLFHVTIPANSSAVVKLPATAQQVITEGDVPLDKQKDVVLKGYQDGRAVIKIGSGDYRFEVR</sequence>
<feature type="domain" description="Bacterial alpha-L-rhamnosidase N-terminal" evidence="5">
    <location>
        <begin position="184"/>
        <end position="353"/>
    </location>
</feature>
<dbReference type="Pfam" id="PF25788">
    <property type="entry name" value="Ig_Rha78A_N"/>
    <property type="match status" value="1"/>
</dbReference>